<protein>
    <recommendedName>
        <fullName evidence="6">PPC domain-containing protein</fullName>
    </recommendedName>
</protein>
<dbReference type="AlphaFoldDB" id="A0A9D4WI19"/>
<keyword evidence="3" id="KW-0804">Transcription</keyword>
<reference evidence="7 8" key="1">
    <citation type="journal article" date="2022" name="Nat. Genet.">
        <title>Improved pea reference genome and pan-genome highlight genomic features and evolutionary characteristics.</title>
        <authorList>
            <person name="Yang T."/>
            <person name="Liu R."/>
            <person name="Luo Y."/>
            <person name="Hu S."/>
            <person name="Wang D."/>
            <person name="Wang C."/>
            <person name="Pandey M.K."/>
            <person name="Ge S."/>
            <person name="Xu Q."/>
            <person name="Li N."/>
            <person name="Li G."/>
            <person name="Huang Y."/>
            <person name="Saxena R.K."/>
            <person name="Ji Y."/>
            <person name="Li M."/>
            <person name="Yan X."/>
            <person name="He Y."/>
            <person name="Liu Y."/>
            <person name="Wang X."/>
            <person name="Xiang C."/>
            <person name="Varshney R.K."/>
            <person name="Ding H."/>
            <person name="Gao S."/>
            <person name="Zong X."/>
        </authorList>
    </citation>
    <scope>NUCLEOTIDE SEQUENCE [LARGE SCALE GENOMIC DNA]</scope>
    <source>
        <strain evidence="7 8">cv. Zhongwan 6</strain>
    </source>
</reference>
<dbReference type="InterPro" id="IPR005175">
    <property type="entry name" value="PPC_dom"/>
</dbReference>
<dbReference type="GO" id="GO:0003680">
    <property type="term" value="F:minor groove of adenine-thymine-rich DNA binding"/>
    <property type="evidence" value="ECO:0007669"/>
    <property type="project" value="InterPro"/>
</dbReference>
<organism evidence="7 8">
    <name type="scientific">Pisum sativum</name>
    <name type="common">Garden pea</name>
    <name type="synonym">Lathyrus oleraceus</name>
    <dbReference type="NCBI Taxonomy" id="3888"/>
    <lineage>
        <taxon>Eukaryota</taxon>
        <taxon>Viridiplantae</taxon>
        <taxon>Streptophyta</taxon>
        <taxon>Embryophyta</taxon>
        <taxon>Tracheophyta</taxon>
        <taxon>Spermatophyta</taxon>
        <taxon>Magnoliopsida</taxon>
        <taxon>eudicotyledons</taxon>
        <taxon>Gunneridae</taxon>
        <taxon>Pentapetalae</taxon>
        <taxon>rosids</taxon>
        <taxon>fabids</taxon>
        <taxon>Fabales</taxon>
        <taxon>Fabaceae</taxon>
        <taxon>Papilionoideae</taxon>
        <taxon>50 kb inversion clade</taxon>
        <taxon>NPAAA clade</taxon>
        <taxon>Hologalegina</taxon>
        <taxon>IRL clade</taxon>
        <taxon>Fabeae</taxon>
        <taxon>Lathyrus</taxon>
    </lineage>
</organism>
<dbReference type="PROSITE" id="PS51742">
    <property type="entry name" value="PPC"/>
    <property type="match status" value="1"/>
</dbReference>
<name>A0A9D4WI19_PEA</name>
<dbReference type="Gramene" id="Psat05G0024800-T1">
    <property type="protein sequence ID" value="KAI5402566.1"/>
    <property type="gene ID" value="KIW84_050248"/>
</dbReference>
<dbReference type="PIRSF" id="PIRSF016021">
    <property type="entry name" value="ESCAROLA"/>
    <property type="match status" value="1"/>
</dbReference>
<evidence type="ECO:0000256" key="1">
    <source>
        <dbReference type="ARBA" id="ARBA00023015"/>
    </source>
</evidence>
<evidence type="ECO:0000256" key="5">
    <source>
        <dbReference type="SAM" id="MobiDB-lite"/>
    </source>
</evidence>
<dbReference type="GO" id="GO:0003700">
    <property type="term" value="F:DNA-binding transcription factor activity"/>
    <property type="evidence" value="ECO:0007669"/>
    <property type="project" value="TreeGrafter"/>
</dbReference>
<proteinExistence type="predicted"/>
<feature type="compositionally biased region" description="Polar residues" evidence="5">
    <location>
        <begin position="16"/>
        <end position="30"/>
    </location>
</feature>
<dbReference type="InterPro" id="IPR014476">
    <property type="entry name" value="AHL15-29"/>
</dbReference>
<evidence type="ECO:0000256" key="2">
    <source>
        <dbReference type="ARBA" id="ARBA00023125"/>
    </source>
</evidence>
<dbReference type="GO" id="GO:0005634">
    <property type="term" value="C:nucleus"/>
    <property type="evidence" value="ECO:0007669"/>
    <property type="project" value="TreeGrafter"/>
</dbReference>
<dbReference type="PANTHER" id="PTHR31100:SF16">
    <property type="entry name" value="AT-HOOK MOTIF NUCLEAR-LOCALIZED PROTEIN 25"/>
    <property type="match status" value="1"/>
</dbReference>
<keyword evidence="8" id="KW-1185">Reference proteome</keyword>
<feature type="region of interest" description="Disordered" evidence="5">
    <location>
        <begin position="1"/>
        <end position="59"/>
    </location>
</feature>
<dbReference type="CDD" id="cd11378">
    <property type="entry name" value="DUF296"/>
    <property type="match status" value="1"/>
</dbReference>
<keyword evidence="2" id="KW-0238">DNA-binding</keyword>
<evidence type="ECO:0000313" key="7">
    <source>
        <dbReference type="EMBL" id="KAI5402566.1"/>
    </source>
</evidence>
<evidence type="ECO:0000256" key="4">
    <source>
        <dbReference type="ARBA" id="ARBA00023242"/>
    </source>
</evidence>
<keyword evidence="4" id="KW-0539">Nucleus</keyword>
<sequence>MSNHDNERNHKLRPFTTPQLQFQTPGTDTTTENHHRTLSSTIARRPRGRPLGSKNKPRIPAIVTHDRPDALTSHVLEITTGSDVLKSLFNYTRRNGRGICILGGNGVVTYIKLRQPTGKVLTIKGKLQIHSISGTIFPPPTSGATGGLTVYLSGPKGRTFGGSVMSPMVASDSITLMVVSFANIAPEKISSMA</sequence>
<evidence type="ECO:0000259" key="6">
    <source>
        <dbReference type="PROSITE" id="PS51742"/>
    </source>
</evidence>
<feature type="domain" description="PPC" evidence="6">
    <location>
        <begin position="68"/>
        <end position="193"/>
    </location>
</feature>
<dbReference type="Proteomes" id="UP001058974">
    <property type="component" value="Chromosome 5"/>
</dbReference>
<dbReference type="GO" id="GO:0010228">
    <property type="term" value="P:vegetative to reproductive phase transition of meristem"/>
    <property type="evidence" value="ECO:0007669"/>
    <property type="project" value="TreeGrafter"/>
</dbReference>
<evidence type="ECO:0000256" key="3">
    <source>
        <dbReference type="ARBA" id="ARBA00023163"/>
    </source>
</evidence>
<evidence type="ECO:0000313" key="8">
    <source>
        <dbReference type="Proteomes" id="UP001058974"/>
    </source>
</evidence>
<keyword evidence="1" id="KW-0805">Transcription regulation</keyword>
<dbReference type="PANTHER" id="PTHR31100">
    <property type="entry name" value="AT-HOOK MOTIF NUCLEAR-LOCALIZED PROTEIN 15"/>
    <property type="match status" value="1"/>
</dbReference>
<dbReference type="Pfam" id="PF03479">
    <property type="entry name" value="PCC"/>
    <property type="match status" value="1"/>
</dbReference>
<comment type="caution">
    <text evidence="7">The sequence shown here is derived from an EMBL/GenBank/DDBJ whole genome shotgun (WGS) entry which is preliminary data.</text>
</comment>
<dbReference type="SUPFAM" id="SSF117856">
    <property type="entry name" value="AF0104/ALDC/Ptd012-like"/>
    <property type="match status" value="1"/>
</dbReference>
<dbReference type="OrthoDB" id="2156856at2759"/>
<dbReference type="EMBL" id="JAMSHJ010000005">
    <property type="protein sequence ID" value="KAI5402566.1"/>
    <property type="molecule type" value="Genomic_DNA"/>
</dbReference>
<dbReference type="Gene3D" id="3.30.1330.80">
    <property type="entry name" value="Hypothetical protein, similar to alpha- acetolactate decarboxylase, domain 2"/>
    <property type="match status" value="1"/>
</dbReference>
<gene>
    <name evidence="7" type="ORF">KIW84_050248</name>
</gene>
<accession>A0A9D4WI19</accession>